<dbReference type="InterPro" id="IPR052020">
    <property type="entry name" value="Cyclic_di-GMP/3'3'-cGAMP_PDE"/>
</dbReference>
<dbReference type="RefSeq" id="WP_368643839.1">
    <property type="nucleotide sequence ID" value="NZ_CP158252.1"/>
</dbReference>
<dbReference type="InterPro" id="IPR029151">
    <property type="entry name" value="Sensor-like_sf"/>
</dbReference>
<organism evidence="3">
    <name type="scientific">Castellaniella ginsengisoli</name>
    <dbReference type="NCBI Taxonomy" id="546114"/>
    <lineage>
        <taxon>Bacteria</taxon>
        <taxon>Pseudomonadati</taxon>
        <taxon>Pseudomonadota</taxon>
        <taxon>Betaproteobacteria</taxon>
        <taxon>Burkholderiales</taxon>
        <taxon>Alcaligenaceae</taxon>
        <taxon>Castellaniella</taxon>
    </lineage>
</organism>
<keyword evidence="1" id="KW-0472">Membrane</keyword>
<feature type="domain" description="HD-GYP" evidence="2">
    <location>
        <begin position="734"/>
        <end position="948"/>
    </location>
</feature>
<dbReference type="PANTHER" id="PTHR45228">
    <property type="entry name" value="CYCLIC DI-GMP PHOSPHODIESTERASE TM_0186-RELATED"/>
    <property type="match status" value="1"/>
</dbReference>
<gene>
    <name evidence="3" type="ORF">ABRY99_04490</name>
</gene>
<name>A0AB39CLR2_9BURK</name>
<dbReference type="AlphaFoldDB" id="A0AB39CLR2"/>
<dbReference type="Gene3D" id="1.10.3210.10">
    <property type="entry name" value="Hypothetical protein af1432"/>
    <property type="match status" value="2"/>
</dbReference>
<sequence length="971" mass="108245">MRDDTHSPMPHAPRSARAWPIRHIIAGITVVAMALVAVVLISLSWFGSKRAFLDMAQIVALNASQLTAERSRRMIAPGEAMLNALASNPFILTLRDHEERMLRTTLAPALAANPLVSALYVGYRNGDFLSLRPLQDKKTRRHFQAPPQADYLISMLTRLEDGSTRQRLFFYDAHHELLAQRDQTEIAFDPRTRPWYTRSMTSDDVVISGPYVFFTNHQIGISLSRPTRSGQAVVGADITLTDLGKGLASLRMAPSAELALTTRAGALIAYSGEAAPTSIQTDGQPGLPSLEDLDAAALSRLWKTTPSPGDSIVLYEENGREWLGAAFPFDGIQGLDLQLLVTAPADELLGDLARTRMHMVLISSLLILLLLPLGWRTGSSVGHVLERLTERARRMSQFDFSRPGSGPTRLREARELDQVMNHVSGTVQAFLEISQTLGSEPRIEAMLAQVLEKLVKATRCLDGAVYLSEDGRESLLLAATFNGGKEALEGGVWPEHWPPPDAGMDEDGPHERITFELRSRRGHLEGLLVLTHARDPEHTSPEFLSFTNQLTGMLAMSIEARQFMQAQKELLDAIIRVLADAIDAKSPYTGGHCERVPQLAIMLADQIAAETSGPYADFALNEDERYEFRLAAWLHDCGKVTSPEHIIDKATKLEVIHNRIHEIRMRFEVLWRDAEISHLQARLAGEDEERAAAALNARHAQLQDDFRFVAQCNIGGEFLSDEAIARLYRIAETTWLRHFDDSIGLSSAELAKLAISRPHPPELPAAEPLLADKPEHIVPWDEARKPAVERDDPRNTLGFDMKLPACRQNAGELHNLTIRRGTLTEEDRFAINDHMVQTLSMLTQLPWPRHLARVPDIAANHHERMDGAGYPRRIPGERLQLTERIMALVDVFEALTAADRPYKPPKTLSESLRIMAFMCRDGHLDPQLYLYFLRSPVWMAYARDFMKPAQIDAVDAEALARIAEGAQTPQA</sequence>
<dbReference type="CDD" id="cd12913">
    <property type="entry name" value="PDC1_MCP_like"/>
    <property type="match status" value="1"/>
</dbReference>
<dbReference type="GO" id="GO:0008081">
    <property type="term" value="F:phosphoric diester hydrolase activity"/>
    <property type="evidence" value="ECO:0007669"/>
    <property type="project" value="UniProtKB-ARBA"/>
</dbReference>
<dbReference type="SUPFAM" id="SSF109604">
    <property type="entry name" value="HD-domain/PDEase-like"/>
    <property type="match status" value="2"/>
</dbReference>
<dbReference type="SUPFAM" id="SSF55781">
    <property type="entry name" value="GAF domain-like"/>
    <property type="match status" value="1"/>
</dbReference>
<proteinExistence type="predicted"/>
<dbReference type="Gene3D" id="3.30.450.20">
    <property type="entry name" value="PAS domain"/>
    <property type="match status" value="1"/>
</dbReference>
<dbReference type="SUPFAM" id="SSF103190">
    <property type="entry name" value="Sensory domain-like"/>
    <property type="match status" value="1"/>
</dbReference>
<evidence type="ECO:0000313" key="3">
    <source>
        <dbReference type="EMBL" id="XDJ42835.1"/>
    </source>
</evidence>
<dbReference type="Pfam" id="PF13487">
    <property type="entry name" value="HD_5"/>
    <property type="match status" value="1"/>
</dbReference>
<keyword evidence="1" id="KW-0812">Transmembrane</keyword>
<evidence type="ECO:0000259" key="2">
    <source>
        <dbReference type="PROSITE" id="PS51832"/>
    </source>
</evidence>
<evidence type="ECO:0000256" key="1">
    <source>
        <dbReference type="SAM" id="Phobius"/>
    </source>
</evidence>
<dbReference type="CDD" id="cd00077">
    <property type="entry name" value="HDc"/>
    <property type="match status" value="2"/>
</dbReference>
<dbReference type="EMBL" id="CP158252">
    <property type="protein sequence ID" value="XDJ42835.1"/>
    <property type="molecule type" value="Genomic_DNA"/>
</dbReference>
<dbReference type="SMART" id="SM00471">
    <property type="entry name" value="HDc"/>
    <property type="match status" value="1"/>
</dbReference>
<keyword evidence="1" id="KW-1133">Transmembrane helix</keyword>
<reference evidence="3" key="1">
    <citation type="submission" date="2024-05" db="EMBL/GenBank/DDBJ databases">
        <authorList>
            <person name="Luo Y.-C."/>
            <person name="Nicholds J."/>
            <person name="Mortimer T."/>
            <person name="Maboni G."/>
        </authorList>
    </citation>
    <scope>NUCLEOTIDE SEQUENCE</scope>
    <source>
        <strain evidence="3">153920</strain>
    </source>
</reference>
<accession>A0AB39CLR2</accession>
<dbReference type="InterPro" id="IPR003607">
    <property type="entry name" value="HD/PDEase_dom"/>
</dbReference>
<dbReference type="InterPro" id="IPR037522">
    <property type="entry name" value="HD_GYP_dom"/>
</dbReference>
<feature type="transmembrane region" description="Helical" evidence="1">
    <location>
        <begin position="20"/>
        <end position="46"/>
    </location>
</feature>
<dbReference type="PROSITE" id="PS51832">
    <property type="entry name" value="HD_GYP"/>
    <property type="match status" value="1"/>
</dbReference>
<protein>
    <submittedName>
        <fullName evidence="3">HD domain-containing phosphohydrolase</fullName>
    </submittedName>
</protein>
<dbReference type="PANTHER" id="PTHR45228:SF5">
    <property type="entry name" value="CYCLIC DI-GMP PHOSPHODIESTERASE VC_1348-RELATED"/>
    <property type="match status" value="1"/>
</dbReference>